<comment type="subcellular location">
    <subcellularLocation>
        <location evidence="1">Plastid</location>
        <location evidence="1">Chloroplast</location>
    </subcellularLocation>
</comment>
<dbReference type="GO" id="GO:0051176">
    <property type="term" value="P:positive regulation of sulfur metabolic process"/>
    <property type="evidence" value="ECO:0007669"/>
    <property type="project" value="UniProtKB-ARBA"/>
</dbReference>
<dbReference type="PANTHER" id="PTHR43597:SF5">
    <property type="entry name" value="SUFE-LIKE PROTEIN 2, CHLOROPLASTIC"/>
    <property type="match status" value="1"/>
</dbReference>
<dbReference type="GO" id="GO:0009507">
    <property type="term" value="C:chloroplast"/>
    <property type="evidence" value="ECO:0007669"/>
    <property type="project" value="UniProtKB-SubCell"/>
</dbReference>
<dbReference type="InterPro" id="IPR003808">
    <property type="entry name" value="Fe-S_metab-assoc_dom"/>
</dbReference>
<dbReference type="OrthoDB" id="411584at2759"/>
<dbReference type="PANTHER" id="PTHR43597">
    <property type="entry name" value="SULFUR ACCEPTOR PROTEIN CSDE"/>
    <property type="match status" value="1"/>
</dbReference>
<keyword evidence="7" id="KW-1185">Reference proteome</keyword>
<feature type="domain" description="Fe-S metabolism associated" evidence="5">
    <location>
        <begin position="83"/>
        <end position="203"/>
    </location>
</feature>
<proteinExistence type="inferred from homology"/>
<evidence type="ECO:0000313" key="6">
    <source>
        <dbReference type="EMBL" id="KAF8378209.1"/>
    </source>
</evidence>
<evidence type="ECO:0000313" key="7">
    <source>
        <dbReference type="Proteomes" id="UP000655225"/>
    </source>
</evidence>
<name>A0A834YBV4_TETSI</name>
<dbReference type="Pfam" id="PF02657">
    <property type="entry name" value="SufE"/>
    <property type="match status" value="1"/>
</dbReference>
<organism evidence="6 7">
    <name type="scientific">Tetracentron sinense</name>
    <name type="common">Spur-leaf</name>
    <dbReference type="NCBI Taxonomy" id="13715"/>
    <lineage>
        <taxon>Eukaryota</taxon>
        <taxon>Viridiplantae</taxon>
        <taxon>Streptophyta</taxon>
        <taxon>Embryophyta</taxon>
        <taxon>Tracheophyta</taxon>
        <taxon>Spermatophyta</taxon>
        <taxon>Magnoliopsida</taxon>
        <taxon>Trochodendrales</taxon>
        <taxon>Trochodendraceae</taxon>
        <taxon>Tetracentron</taxon>
    </lineage>
</organism>
<dbReference type="GO" id="GO:0016226">
    <property type="term" value="P:iron-sulfur cluster assembly"/>
    <property type="evidence" value="ECO:0007669"/>
    <property type="project" value="UniProtKB-ARBA"/>
</dbReference>
<dbReference type="GO" id="GO:0008047">
    <property type="term" value="F:enzyme activator activity"/>
    <property type="evidence" value="ECO:0007669"/>
    <property type="project" value="UniProtKB-ARBA"/>
</dbReference>
<dbReference type="EMBL" id="JABCRI010000023">
    <property type="protein sequence ID" value="KAF8378209.1"/>
    <property type="molecule type" value="Genomic_DNA"/>
</dbReference>
<evidence type="ECO:0000259" key="5">
    <source>
        <dbReference type="Pfam" id="PF02657"/>
    </source>
</evidence>
<protein>
    <recommendedName>
        <fullName evidence="5">Fe-S metabolism associated domain-containing protein</fullName>
    </recommendedName>
</protein>
<gene>
    <name evidence="6" type="ORF">HHK36_029547</name>
</gene>
<evidence type="ECO:0000256" key="3">
    <source>
        <dbReference type="ARBA" id="ARBA00022528"/>
    </source>
</evidence>
<dbReference type="SUPFAM" id="SSF82649">
    <property type="entry name" value="SufE/NifU"/>
    <property type="match status" value="1"/>
</dbReference>
<reference evidence="6 7" key="1">
    <citation type="submission" date="2020-04" db="EMBL/GenBank/DDBJ databases">
        <title>Plant Genome Project.</title>
        <authorList>
            <person name="Zhang R.-G."/>
        </authorList>
    </citation>
    <scope>NUCLEOTIDE SEQUENCE [LARGE SCALE GENOMIC DNA]</scope>
    <source>
        <strain evidence="6">YNK0</strain>
        <tissue evidence="6">Leaf</tissue>
    </source>
</reference>
<keyword evidence="4" id="KW-0934">Plastid</keyword>
<evidence type="ECO:0000256" key="1">
    <source>
        <dbReference type="ARBA" id="ARBA00004229"/>
    </source>
</evidence>
<dbReference type="AlphaFoldDB" id="A0A834YBV4"/>
<dbReference type="Gene3D" id="3.90.1010.10">
    <property type="match status" value="1"/>
</dbReference>
<dbReference type="FunFam" id="3.90.1010.10:FF:000010">
    <property type="entry name" value="Quinolinate synthase, chloroplastic"/>
    <property type="match status" value="1"/>
</dbReference>
<keyword evidence="3" id="KW-0150">Chloroplast</keyword>
<comment type="similarity">
    <text evidence="2">Belongs to the SufE family.</text>
</comment>
<evidence type="ECO:0000256" key="2">
    <source>
        <dbReference type="ARBA" id="ARBA00010282"/>
    </source>
</evidence>
<comment type="caution">
    <text evidence="6">The sequence shown here is derived from an EMBL/GenBank/DDBJ whole genome shotgun (WGS) entry which is preliminary data.</text>
</comment>
<dbReference type="Proteomes" id="UP000655225">
    <property type="component" value="Unassembled WGS sequence"/>
</dbReference>
<evidence type="ECO:0000256" key="4">
    <source>
        <dbReference type="ARBA" id="ARBA00022640"/>
    </source>
</evidence>
<accession>A0A834YBV4</accession>
<sequence length="369" mass="41617">MDSATSIRRASSSCNFTRLSNPNARCSRLRFHMERERRSLFKSLKCVYSSDSTPISSVSCSAVSEIPSGTSEITSYKLRRLVSEFKSLSEPIDRVKRLLHYAALLPRFDESARIPLNRVMACTVQVWLDSSVDEDGRMRFSAYSDSEITKGFCSCLIWILDGAFPDEVLKLKTEDLEDLNVGLPGRARSRVNTWHNVLIGMQERTKAIVAEREGKLQVGVYRMSNEFVGCSLADAAASPGYMNILEAVSILLTFYESLCSVLKVRHYLPTNFVSAHEVGRFNSKTPLEKPVADIRWEPILYMRHFEVSNKNITRKASQSDRSSAMRDGDPTSNLSKAFHPKCYDAALYWLLLCICHLDLELLPGTIQEG</sequence>